<evidence type="ECO:0000313" key="2">
    <source>
        <dbReference type="EMBL" id="ACN31240.1"/>
    </source>
</evidence>
<proteinExistence type="evidence at transcript level"/>
<accession>C0PAP5</accession>
<reference evidence="2" key="1">
    <citation type="journal article" date="2009" name="PLoS Genet.">
        <title>Sequencing, mapping, and analysis of 27,455 maize full-length cDNAs.</title>
        <authorList>
            <person name="Soderlund C."/>
            <person name="Descour A."/>
            <person name="Kudrna D."/>
            <person name="Bomhoff M."/>
            <person name="Boyd L."/>
            <person name="Currie J."/>
            <person name="Angelova A."/>
            <person name="Collura K."/>
            <person name="Wissotski M."/>
            <person name="Ashley E."/>
            <person name="Morrow D."/>
            <person name="Fernandes J."/>
            <person name="Walbot V."/>
            <person name="Yu Y."/>
        </authorList>
    </citation>
    <scope>NUCLEOTIDE SEQUENCE</scope>
    <source>
        <strain evidence="2">B73</strain>
    </source>
</reference>
<sequence>MGTAPALLHKLHVLGDSPTALAHAVTVVLIHDLMVTIIHCARFRNMSCELVYRNQNMQSVSLSDAGTERPSQWK</sequence>
<evidence type="ECO:0000256" key="1">
    <source>
        <dbReference type="SAM" id="Phobius"/>
    </source>
</evidence>
<protein>
    <submittedName>
        <fullName evidence="2">Uncharacterized protein</fullName>
    </submittedName>
</protein>
<keyword evidence="1" id="KW-0472">Membrane</keyword>
<organism evidence="2">
    <name type="scientific">Zea mays</name>
    <name type="common">Maize</name>
    <dbReference type="NCBI Taxonomy" id="4577"/>
    <lineage>
        <taxon>Eukaryota</taxon>
        <taxon>Viridiplantae</taxon>
        <taxon>Streptophyta</taxon>
        <taxon>Embryophyta</taxon>
        <taxon>Tracheophyta</taxon>
        <taxon>Spermatophyta</taxon>
        <taxon>Magnoliopsida</taxon>
        <taxon>Liliopsida</taxon>
        <taxon>Poales</taxon>
        <taxon>Poaceae</taxon>
        <taxon>PACMAD clade</taxon>
        <taxon>Panicoideae</taxon>
        <taxon>Andropogonodae</taxon>
        <taxon>Andropogoneae</taxon>
        <taxon>Tripsacinae</taxon>
        <taxon>Zea</taxon>
    </lineage>
</organism>
<dbReference type="EMBL" id="BT065364">
    <property type="protein sequence ID" value="ACN31240.1"/>
    <property type="molecule type" value="mRNA"/>
</dbReference>
<reference evidence="2" key="2">
    <citation type="submission" date="2012-06" db="EMBL/GenBank/DDBJ databases">
        <authorList>
            <person name="Yu Y."/>
            <person name="Currie J."/>
            <person name="Lomeli R."/>
            <person name="Angelova A."/>
            <person name="Collura K."/>
            <person name="Wissotski M."/>
            <person name="Campos D."/>
            <person name="Kudrna D."/>
            <person name="Golser W."/>
            <person name="Ashely E."/>
            <person name="Descour A."/>
            <person name="Fernandes J."/>
            <person name="Soderlund C."/>
            <person name="Walbot V."/>
        </authorList>
    </citation>
    <scope>NUCLEOTIDE SEQUENCE</scope>
    <source>
        <strain evidence="2">B73</strain>
    </source>
</reference>
<name>C0PAP5_MAIZE</name>
<keyword evidence="1" id="KW-1133">Transmembrane helix</keyword>
<dbReference type="AlphaFoldDB" id="C0PAP5"/>
<keyword evidence="1" id="KW-0812">Transmembrane</keyword>
<feature type="transmembrane region" description="Helical" evidence="1">
    <location>
        <begin position="20"/>
        <end position="41"/>
    </location>
</feature>